<dbReference type="InterPro" id="IPR049435">
    <property type="entry name" value="Cas_Cas6_C"/>
</dbReference>
<evidence type="ECO:0000259" key="2">
    <source>
        <dbReference type="Pfam" id="PF01881"/>
    </source>
</evidence>
<dbReference type="InterPro" id="IPR045747">
    <property type="entry name" value="CRISPR-assoc_prot_Cas6_N_sf"/>
</dbReference>
<evidence type="ECO:0000313" key="3">
    <source>
        <dbReference type="EMBL" id="SFA87683.1"/>
    </source>
</evidence>
<dbReference type="RefSeq" id="WP_090234247.1">
    <property type="nucleotide sequence ID" value="NZ_FOJW01000003.1"/>
</dbReference>
<proteinExistence type="predicted"/>
<dbReference type="OrthoDB" id="45555at2"/>
<evidence type="ECO:0000256" key="1">
    <source>
        <dbReference type="ARBA" id="ARBA00023118"/>
    </source>
</evidence>
<dbReference type="NCBIfam" id="TIGR01877">
    <property type="entry name" value="cas_cas6"/>
    <property type="match status" value="1"/>
</dbReference>
<keyword evidence="1" id="KW-0051">Antiviral defense</keyword>
<gene>
    <name evidence="3" type="ORF">SAMN04488072_10319</name>
</gene>
<dbReference type="STRING" id="237679.SAMN04488072_10319"/>
<accession>A0A1I0WI62</accession>
<dbReference type="GO" id="GO:0051607">
    <property type="term" value="P:defense response to virus"/>
    <property type="evidence" value="ECO:0007669"/>
    <property type="project" value="UniProtKB-KW"/>
</dbReference>
<dbReference type="Gene3D" id="3.30.70.1890">
    <property type="match status" value="1"/>
</dbReference>
<sequence>MRVKLVFDMESIPIGYRLGTLSIIKEMIKRGSQTYYDKLFVQNKRNMKPFTYSTYITNLEINQETIYGKKLHLNLSSSSYEFIMHLVNGSKKEHPYYIRESRLVLKSKSLLPKNSITKGNVVFKTLSPILIDSKNEKPLLATDHNFGEELQYVANLIIQEIYNREPKQPIKVLQTMMTKQVLKEDLHQKQKEPLYLTANKGLIQLQGDPDDLQCLYDNGVSMRRSLGLGLLEIEKEVK</sequence>
<dbReference type="Proteomes" id="UP000198642">
    <property type="component" value="Unassembled WGS sequence"/>
</dbReference>
<dbReference type="PANTHER" id="PTHR36984:SF3">
    <property type="entry name" value="CRISPR-ASSOCIATED ENDORIBONUCLEASE CAS6"/>
    <property type="match status" value="1"/>
</dbReference>
<dbReference type="EMBL" id="FOJW01000003">
    <property type="protein sequence ID" value="SFA87683.1"/>
    <property type="molecule type" value="Genomic_DNA"/>
</dbReference>
<keyword evidence="4" id="KW-1185">Reference proteome</keyword>
<dbReference type="Pfam" id="PF01881">
    <property type="entry name" value="Cas_Cas6_C"/>
    <property type="match status" value="1"/>
</dbReference>
<name>A0A1I0WI62_9BACI</name>
<dbReference type="PANTHER" id="PTHR36984">
    <property type="entry name" value="CRISPR-ASSOCIATED ENDORIBONUCLEASE CAS6 1"/>
    <property type="match status" value="1"/>
</dbReference>
<protein>
    <submittedName>
        <fullName evidence="3">CRISPR-associated endoribonuclease Cas6</fullName>
    </submittedName>
</protein>
<dbReference type="CDD" id="cd21140">
    <property type="entry name" value="Cas6_I-like"/>
    <property type="match status" value="1"/>
</dbReference>
<dbReference type="InterPro" id="IPR010156">
    <property type="entry name" value="CRISPR-assoc_prot_Cas6"/>
</dbReference>
<dbReference type="AlphaFoldDB" id="A0A1I0WI62"/>
<dbReference type="Gene3D" id="3.30.70.1900">
    <property type="match status" value="1"/>
</dbReference>
<evidence type="ECO:0000313" key="4">
    <source>
        <dbReference type="Proteomes" id="UP000198642"/>
    </source>
</evidence>
<organism evidence="3 4">
    <name type="scientific">Lentibacillus halodurans</name>
    <dbReference type="NCBI Taxonomy" id="237679"/>
    <lineage>
        <taxon>Bacteria</taxon>
        <taxon>Bacillati</taxon>
        <taxon>Bacillota</taxon>
        <taxon>Bacilli</taxon>
        <taxon>Bacillales</taxon>
        <taxon>Bacillaceae</taxon>
        <taxon>Lentibacillus</taxon>
    </lineage>
</organism>
<reference evidence="3 4" key="1">
    <citation type="submission" date="2016-10" db="EMBL/GenBank/DDBJ databases">
        <authorList>
            <person name="de Groot N.N."/>
        </authorList>
    </citation>
    <scope>NUCLEOTIDE SEQUENCE [LARGE SCALE GENOMIC DNA]</scope>
    <source>
        <strain evidence="3 4">CGMCC 1.3702</strain>
    </source>
</reference>
<dbReference type="GO" id="GO:0016788">
    <property type="term" value="F:hydrolase activity, acting on ester bonds"/>
    <property type="evidence" value="ECO:0007669"/>
    <property type="project" value="InterPro"/>
</dbReference>
<feature type="domain" description="CRISPR associated protein Cas6 C-terminal" evidence="2">
    <location>
        <begin position="113"/>
        <end position="233"/>
    </location>
</feature>